<evidence type="ECO:0000313" key="2">
    <source>
        <dbReference type="EMBL" id="KAB2338195.1"/>
    </source>
</evidence>
<name>A0A6L3VFY5_9BACI</name>
<feature type="signal peptide" evidence="1">
    <location>
        <begin position="1"/>
        <end position="28"/>
    </location>
</feature>
<keyword evidence="3" id="KW-1185">Reference proteome</keyword>
<organism evidence="2 3">
    <name type="scientific">Cytobacillus depressus</name>
    <dbReference type="NCBI Taxonomy" id="1602942"/>
    <lineage>
        <taxon>Bacteria</taxon>
        <taxon>Bacillati</taxon>
        <taxon>Bacillota</taxon>
        <taxon>Bacilli</taxon>
        <taxon>Bacillales</taxon>
        <taxon>Bacillaceae</taxon>
        <taxon>Cytobacillus</taxon>
    </lineage>
</organism>
<dbReference type="InterPro" id="IPR025616">
    <property type="entry name" value="YpjP"/>
</dbReference>
<reference evidence="2 3" key="1">
    <citation type="journal article" date="2016" name="Antonie Van Leeuwenhoek">
        <title>Bacillus depressus sp. nov., isolated from soil of a sunflower field.</title>
        <authorList>
            <person name="Wei X."/>
            <person name="Xin D."/>
            <person name="Xin Y."/>
            <person name="Zhang H."/>
            <person name="Wang T."/>
            <person name="Zhang J."/>
        </authorList>
    </citation>
    <scope>NUCLEOTIDE SEQUENCE [LARGE SCALE GENOMIC DNA]</scope>
    <source>
        <strain evidence="2 3">BZ1</strain>
    </source>
</reference>
<keyword evidence="1" id="KW-0732">Signal</keyword>
<dbReference type="Pfam" id="PF14005">
    <property type="entry name" value="YpjP"/>
    <property type="match status" value="1"/>
</dbReference>
<dbReference type="EMBL" id="WBOS01000001">
    <property type="protein sequence ID" value="KAB2338195.1"/>
    <property type="molecule type" value="Genomic_DNA"/>
</dbReference>
<dbReference type="AlphaFoldDB" id="A0A6L3VFY5"/>
<evidence type="ECO:0008006" key="4">
    <source>
        <dbReference type="Google" id="ProtNLM"/>
    </source>
</evidence>
<comment type="caution">
    <text evidence="2">The sequence shown here is derived from an EMBL/GenBank/DDBJ whole genome shotgun (WGS) entry which is preliminary data.</text>
</comment>
<proteinExistence type="predicted"/>
<feature type="chain" id="PRO_5027088105" description="YpjP family protein" evidence="1">
    <location>
        <begin position="29"/>
        <end position="196"/>
    </location>
</feature>
<protein>
    <recommendedName>
        <fullName evidence="4">YpjP family protein</fullName>
    </recommendedName>
</protein>
<dbReference type="RefSeq" id="WP_151532918.1">
    <property type="nucleotide sequence ID" value="NZ_WBOS01000001.1"/>
</dbReference>
<dbReference type="Proteomes" id="UP000481030">
    <property type="component" value="Unassembled WGS sequence"/>
</dbReference>
<accession>A0A6L3VFY5</accession>
<dbReference type="OrthoDB" id="2435352at2"/>
<gene>
    <name evidence="2" type="ORF">F7731_01095</name>
</gene>
<sequence length="196" mass="22695">MPKWLRKSLVVMVTILTFGLVTPSYDHADAVKTPKKDIFDFLADENRNNSSLSEEEDVGYISKDDFVKQMLIAAEAQSFTKFGTRIKPVIENEFSEVILPNIEKAIQNVAAQYPEEKLACLTVSEGPGKGHSEKIFNIKNEKTNEDVIRFHVRRDQPPQQGYWFNFHYHTHHDQFQAHHDLGSIYWDKNTPPKWMS</sequence>
<evidence type="ECO:0000256" key="1">
    <source>
        <dbReference type="SAM" id="SignalP"/>
    </source>
</evidence>
<evidence type="ECO:0000313" key="3">
    <source>
        <dbReference type="Proteomes" id="UP000481030"/>
    </source>
</evidence>